<evidence type="ECO:0008006" key="3">
    <source>
        <dbReference type="Google" id="ProtNLM"/>
    </source>
</evidence>
<organism evidence="1 2">
    <name type="scientific">Sphingomonas arvum</name>
    <dbReference type="NCBI Taxonomy" id="2992113"/>
    <lineage>
        <taxon>Bacteria</taxon>
        <taxon>Pseudomonadati</taxon>
        <taxon>Pseudomonadota</taxon>
        <taxon>Alphaproteobacteria</taxon>
        <taxon>Sphingomonadales</taxon>
        <taxon>Sphingomonadaceae</taxon>
        <taxon>Sphingomonas</taxon>
    </lineage>
</organism>
<evidence type="ECO:0000313" key="1">
    <source>
        <dbReference type="EMBL" id="MCW3796627.1"/>
    </source>
</evidence>
<gene>
    <name evidence="1" type="ORF">OMW55_02225</name>
</gene>
<name>A0ABT3JC25_9SPHN</name>
<comment type="caution">
    <text evidence="1">The sequence shown here is derived from an EMBL/GenBank/DDBJ whole genome shotgun (WGS) entry which is preliminary data.</text>
</comment>
<proteinExistence type="predicted"/>
<accession>A0ABT3JC25</accession>
<evidence type="ECO:0000313" key="2">
    <source>
        <dbReference type="Proteomes" id="UP001526246"/>
    </source>
</evidence>
<reference evidence="1 2" key="1">
    <citation type="submission" date="2022-10" db="EMBL/GenBank/DDBJ databases">
        <title>Sphingomonas sp.</title>
        <authorList>
            <person name="Jin C."/>
        </authorList>
    </citation>
    <scope>NUCLEOTIDE SEQUENCE [LARGE SCALE GENOMIC DNA]</scope>
    <source>
        <strain evidence="1 2">BN140010</strain>
    </source>
</reference>
<dbReference type="Proteomes" id="UP001526246">
    <property type="component" value="Unassembled WGS sequence"/>
</dbReference>
<protein>
    <recommendedName>
        <fullName evidence="3">Glutaredoxin</fullName>
    </recommendedName>
</protein>
<dbReference type="EMBL" id="JAPDOB010000001">
    <property type="protein sequence ID" value="MCW3796627.1"/>
    <property type="molecule type" value="Genomic_DNA"/>
</dbReference>
<sequence length="65" mass="7528">MSDIATILSLRKGDAYRMVMPHHTCPYGLRAKDLLKRSDYEVEDQSQVSVEKIAEWHLLRSGRQP</sequence>
<dbReference type="RefSeq" id="WP_264880487.1">
    <property type="nucleotide sequence ID" value="NZ_JAPDOB010000001.1"/>
</dbReference>
<keyword evidence="2" id="KW-1185">Reference proteome</keyword>